<sequence length="123" mass="13447">MVVAAIAGLFESERDFFNGGADQFVWNHGPGAARSIGSAWRAVGAVENGELLIELANALERLEAARGWDDDKPIRAFIEYRRLVAGPDFGRPEPAEELAEALVEWAIEHPEAFVSRDVNVPTS</sequence>
<comment type="caution">
    <text evidence="1">The sequence shown here is derived from an EMBL/GenBank/DDBJ whole genome shotgun (WGS) entry which is preliminary data.</text>
</comment>
<protein>
    <recommendedName>
        <fullName evidence="3">DUF4375 domain-containing protein</fullName>
    </recommendedName>
</protein>
<evidence type="ECO:0000313" key="2">
    <source>
        <dbReference type="Proteomes" id="UP000238823"/>
    </source>
</evidence>
<organism evidence="1 2">
    <name type="scientific">Enhygromyxa salina</name>
    <dbReference type="NCBI Taxonomy" id="215803"/>
    <lineage>
        <taxon>Bacteria</taxon>
        <taxon>Pseudomonadati</taxon>
        <taxon>Myxococcota</taxon>
        <taxon>Polyangia</taxon>
        <taxon>Nannocystales</taxon>
        <taxon>Nannocystaceae</taxon>
        <taxon>Enhygromyxa</taxon>
    </lineage>
</organism>
<accession>A0A2S9YXK2</accession>
<dbReference type="EMBL" id="PVNL01000013">
    <property type="protein sequence ID" value="PRQ09810.1"/>
    <property type="molecule type" value="Genomic_DNA"/>
</dbReference>
<proteinExistence type="predicted"/>
<dbReference type="Proteomes" id="UP000238823">
    <property type="component" value="Unassembled WGS sequence"/>
</dbReference>
<reference evidence="1 2" key="1">
    <citation type="submission" date="2018-03" db="EMBL/GenBank/DDBJ databases">
        <title>Draft Genome Sequences of the Obligatory Marine Myxobacteria Enhygromyxa salina SWB007.</title>
        <authorList>
            <person name="Poehlein A."/>
            <person name="Moghaddam J.A."/>
            <person name="Harms H."/>
            <person name="Alanjari M."/>
            <person name="Koenig G.M."/>
            <person name="Daniel R."/>
            <person name="Schaeberle T.F."/>
        </authorList>
    </citation>
    <scope>NUCLEOTIDE SEQUENCE [LARGE SCALE GENOMIC DNA]</scope>
    <source>
        <strain evidence="1 2">SWB007</strain>
    </source>
</reference>
<evidence type="ECO:0000313" key="1">
    <source>
        <dbReference type="EMBL" id="PRQ09810.1"/>
    </source>
</evidence>
<gene>
    <name evidence="1" type="ORF">ENSA7_05650</name>
</gene>
<name>A0A2S9YXK2_9BACT</name>
<evidence type="ECO:0008006" key="3">
    <source>
        <dbReference type="Google" id="ProtNLM"/>
    </source>
</evidence>
<dbReference type="AlphaFoldDB" id="A0A2S9YXK2"/>